<evidence type="ECO:0000259" key="7">
    <source>
        <dbReference type="PROSITE" id="PS50076"/>
    </source>
</evidence>
<feature type="region of interest" description="Disordered" evidence="5">
    <location>
        <begin position="473"/>
        <end position="543"/>
    </location>
</feature>
<dbReference type="SMART" id="SM00271">
    <property type="entry name" value="DnaJ"/>
    <property type="match status" value="1"/>
</dbReference>
<keyword evidence="9" id="KW-1185">Reference proteome</keyword>
<feature type="repeat" description="TPR" evidence="4">
    <location>
        <begin position="62"/>
        <end position="95"/>
    </location>
</feature>
<dbReference type="InterPro" id="IPR011990">
    <property type="entry name" value="TPR-like_helical_dom_sf"/>
</dbReference>
<comment type="subcellular location">
    <subcellularLocation>
        <location evidence="1">Endoplasmic reticulum</location>
    </subcellularLocation>
</comment>
<keyword evidence="3" id="KW-0256">Endoplasmic reticulum</keyword>
<dbReference type="Gene3D" id="1.10.287.110">
    <property type="entry name" value="DnaJ domain"/>
    <property type="match status" value="1"/>
</dbReference>
<evidence type="ECO:0000256" key="6">
    <source>
        <dbReference type="SAM" id="SignalP"/>
    </source>
</evidence>
<feature type="signal peptide" evidence="6">
    <location>
        <begin position="1"/>
        <end position="23"/>
    </location>
</feature>
<dbReference type="GO" id="GO:0034975">
    <property type="term" value="P:protein folding in endoplasmic reticulum"/>
    <property type="evidence" value="ECO:0007669"/>
    <property type="project" value="TreeGrafter"/>
</dbReference>
<dbReference type="Gene3D" id="1.25.40.10">
    <property type="entry name" value="Tetratricopeptide repeat domain"/>
    <property type="match status" value="1"/>
</dbReference>
<dbReference type="EMBL" id="JANBOJ010000005">
    <property type="protein sequence ID" value="KAJ1725469.1"/>
    <property type="molecule type" value="Genomic_DNA"/>
</dbReference>
<feature type="domain" description="J" evidence="7">
    <location>
        <begin position="410"/>
        <end position="478"/>
    </location>
</feature>
<evidence type="ECO:0000256" key="2">
    <source>
        <dbReference type="ARBA" id="ARBA00022729"/>
    </source>
</evidence>
<evidence type="ECO:0000256" key="5">
    <source>
        <dbReference type="SAM" id="MobiDB-lite"/>
    </source>
</evidence>
<dbReference type="AlphaFoldDB" id="A0A9W8CTX4"/>
<reference evidence="8" key="1">
    <citation type="submission" date="2022-07" db="EMBL/GenBank/DDBJ databases">
        <title>Phylogenomic reconstructions and comparative analyses of Kickxellomycotina fungi.</title>
        <authorList>
            <person name="Reynolds N.K."/>
            <person name="Stajich J.E."/>
            <person name="Barry K."/>
            <person name="Grigoriev I.V."/>
            <person name="Crous P."/>
            <person name="Smith M.E."/>
        </authorList>
    </citation>
    <scope>NUCLEOTIDE SEQUENCE</scope>
    <source>
        <strain evidence="8">NBRC 32514</strain>
    </source>
</reference>
<dbReference type="GO" id="GO:0051787">
    <property type="term" value="F:misfolded protein binding"/>
    <property type="evidence" value="ECO:0007669"/>
    <property type="project" value="TreeGrafter"/>
</dbReference>
<dbReference type="InterPro" id="IPR051727">
    <property type="entry name" value="DnaJ_C3_Co-chaperones"/>
</dbReference>
<keyword evidence="2 6" id="KW-0732">Signal</keyword>
<organism evidence="8 9">
    <name type="scientific">Coemansia erecta</name>
    <dbReference type="NCBI Taxonomy" id="147472"/>
    <lineage>
        <taxon>Eukaryota</taxon>
        <taxon>Fungi</taxon>
        <taxon>Fungi incertae sedis</taxon>
        <taxon>Zoopagomycota</taxon>
        <taxon>Kickxellomycotina</taxon>
        <taxon>Kickxellomycetes</taxon>
        <taxon>Kickxellales</taxon>
        <taxon>Kickxellaceae</taxon>
        <taxon>Coemansia</taxon>
    </lineage>
</organism>
<comment type="caution">
    <text evidence="8">The sequence shown here is derived from an EMBL/GenBank/DDBJ whole genome shotgun (WGS) entry which is preliminary data.</text>
</comment>
<accession>A0A9W8CTX4</accession>
<name>A0A9W8CTX4_9FUNG</name>
<dbReference type="CDD" id="cd06257">
    <property type="entry name" value="DnaJ"/>
    <property type="match status" value="1"/>
</dbReference>
<proteinExistence type="predicted"/>
<dbReference type="SUPFAM" id="SSF48452">
    <property type="entry name" value="TPR-like"/>
    <property type="match status" value="1"/>
</dbReference>
<evidence type="ECO:0000256" key="4">
    <source>
        <dbReference type="PROSITE-ProRule" id="PRU00339"/>
    </source>
</evidence>
<dbReference type="Proteomes" id="UP001149813">
    <property type="component" value="Unassembled WGS sequence"/>
</dbReference>
<protein>
    <recommendedName>
        <fullName evidence="7">J domain-containing protein</fullName>
    </recommendedName>
</protein>
<evidence type="ECO:0000313" key="8">
    <source>
        <dbReference type="EMBL" id="KAJ1725469.1"/>
    </source>
</evidence>
<dbReference type="SMART" id="SM00028">
    <property type="entry name" value="TPR"/>
    <property type="match status" value="6"/>
</dbReference>
<dbReference type="OrthoDB" id="1726119at2759"/>
<dbReference type="PROSITE" id="PS50076">
    <property type="entry name" value="DNAJ_2"/>
    <property type="match status" value="1"/>
</dbReference>
<dbReference type="PANTHER" id="PTHR44140:SF2">
    <property type="entry name" value="LD25575P"/>
    <property type="match status" value="1"/>
</dbReference>
<keyword evidence="4" id="KW-0802">TPR repeat</keyword>
<evidence type="ECO:0000256" key="3">
    <source>
        <dbReference type="ARBA" id="ARBA00022824"/>
    </source>
</evidence>
<feature type="chain" id="PRO_5040928750" description="J domain-containing protein" evidence="6">
    <location>
        <begin position="24"/>
        <end position="543"/>
    </location>
</feature>
<gene>
    <name evidence="8" type="ORF">LPJ53_000399</name>
</gene>
<dbReference type="Pfam" id="PF13432">
    <property type="entry name" value="TPR_16"/>
    <property type="match status" value="1"/>
</dbReference>
<feature type="compositionally biased region" description="Gly residues" evidence="5">
    <location>
        <begin position="523"/>
        <end position="543"/>
    </location>
</feature>
<dbReference type="InterPro" id="IPR001623">
    <property type="entry name" value="DnaJ_domain"/>
</dbReference>
<dbReference type="Pfam" id="PF14559">
    <property type="entry name" value="TPR_19"/>
    <property type="match status" value="1"/>
</dbReference>
<feature type="compositionally biased region" description="Gly residues" evidence="5">
    <location>
        <begin position="485"/>
        <end position="501"/>
    </location>
</feature>
<sequence>MRCTILANTVTVALLALSATVAAEQQTTQEFLDEANRLLLSGDFREAIKHYDTAIERDPQNYLTYFNRATTLLSINRHASAARDFSRVIELKPDFEQAYYHRARVYLKEGNYIGASDDLEMISSGNTDLLTKSSGLRDKVVLAKQLSEKAAKALDDKKYDECVSAATRVIQASPLFIDALRVRAACRVAEGDLEGASADLGRLVRIRPGDLETLNMLADLHFLALNEPDRGMDSVRACLKSDPDNKLCKATYSRLRSLQRKVAKVESDKEKRKWNACNRAVAPLSGKDGLLADVDAMYAEFIVTADIPASVPSKLATRLAGFACEGFTNTKKWDNALTYCERVLAADPDNVDALGNQFDAQLERGKLEQAQGTLAKLESIASSGGGVNQQKMHERRMKLENQKRLASRKDYYKILGVEKDASLAEIKKAFRKLAHQWHPDRYRGDLPKDEVEEKMADINLAYEVLMDEEKRASFDQGHDPNDPTGGAGPGGPGGGFGGFGGHPFVFRQGGGGGQGGRPMFFQQGGGGQQFSFQFGGGGGGFPF</sequence>
<feature type="repeat" description="TPR" evidence="4">
    <location>
        <begin position="28"/>
        <end position="61"/>
    </location>
</feature>
<evidence type="ECO:0000256" key="1">
    <source>
        <dbReference type="ARBA" id="ARBA00004240"/>
    </source>
</evidence>
<dbReference type="Pfam" id="PF00226">
    <property type="entry name" value="DnaJ"/>
    <property type="match status" value="1"/>
</dbReference>
<evidence type="ECO:0000313" key="9">
    <source>
        <dbReference type="Proteomes" id="UP001149813"/>
    </source>
</evidence>
<dbReference type="GO" id="GO:0051087">
    <property type="term" value="F:protein-folding chaperone binding"/>
    <property type="evidence" value="ECO:0007669"/>
    <property type="project" value="TreeGrafter"/>
</dbReference>
<dbReference type="PROSITE" id="PS50005">
    <property type="entry name" value="TPR"/>
    <property type="match status" value="2"/>
</dbReference>
<dbReference type="GO" id="GO:0005783">
    <property type="term" value="C:endoplasmic reticulum"/>
    <property type="evidence" value="ECO:0007669"/>
    <property type="project" value="UniProtKB-SubCell"/>
</dbReference>
<dbReference type="SUPFAM" id="SSF46565">
    <property type="entry name" value="Chaperone J-domain"/>
    <property type="match status" value="1"/>
</dbReference>
<dbReference type="PANTHER" id="PTHR44140">
    <property type="entry name" value="LD25575P"/>
    <property type="match status" value="1"/>
</dbReference>
<dbReference type="PRINTS" id="PR00625">
    <property type="entry name" value="JDOMAIN"/>
</dbReference>
<dbReference type="InterPro" id="IPR036869">
    <property type="entry name" value="J_dom_sf"/>
</dbReference>
<dbReference type="InterPro" id="IPR019734">
    <property type="entry name" value="TPR_rpt"/>
</dbReference>